<feature type="transmembrane region" description="Helical" evidence="6">
    <location>
        <begin position="105"/>
        <end position="122"/>
    </location>
</feature>
<dbReference type="InterPro" id="IPR003439">
    <property type="entry name" value="ABC_transporter-like_ATP-bd"/>
</dbReference>
<evidence type="ECO:0000259" key="7">
    <source>
        <dbReference type="PROSITE" id="PS50929"/>
    </source>
</evidence>
<evidence type="ECO:0000256" key="6">
    <source>
        <dbReference type="SAM" id="Phobius"/>
    </source>
</evidence>
<feature type="non-terminal residue" evidence="8">
    <location>
        <position position="498"/>
    </location>
</feature>
<dbReference type="Gene3D" id="1.20.1560.10">
    <property type="entry name" value="ABC transporter type 1, transmembrane domain"/>
    <property type="match status" value="2"/>
</dbReference>
<dbReference type="GO" id="GO:0140359">
    <property type="term" value="F:ABC-type transporter activity"/>
    <property type="evidence" value="ECO:0007669"/>
    <property type="project" value="InterPro"/>
</dbReference>
<comment type="subcellular location">
    <subcellularLocation>
        <location evidence="1">Membrane</location>
        <topology evidence="1">Multi-pass membrane protein</topology>
    </subcellularLocation>
</comment>
<dbReference type="GO" id="GO:0005886">
    <property type="term" value="C:plasma membrane"/>
    <property type="evidence" value="ECO:0007669"/>
    <property type="project" value="TreeGrafter"/>
</dbReference>
<organism evidence="8 9">
    <name type="scientific">Parasponia andersonii</name>
    <name type="common">Sponia andersonii</name>
    <dbReference type="NCBI Taxonomy" id="3476"/>
    <lineage>
        <taxon>Eukaryota</taxon>
        <taxon>Viridiplantae</taxon>
        <taxon>Streptophyta</taxon>
        <taxon>Embryophyta</taxon>
        <taxon>Tracheophyta</taxon>
        <taxon>Spermatophyta</taxon>
        <taxon>Magnoliopsida</taxon>
        <taxon>eudicotyledons</taxon>
        <taxon>Gunneridae</taxon>
        <taxon>Pentapetalae</taxon>
        <taxon>rosids</taxon>
        <taxon>fabids</taxon>
        <taxon>Rosales</taxon>
        <taxon>Cannabaceae</taxon>
        <taxon>Parasponia</taxon>
    </lineage>
</organism>
<keyword evidence="3 6" id="KW-1133">Transmembrane helix</keyword>
<keyword evidence="9" id="KW-1185">Reference proteome</keyword>
<name>A0A2P5B9P2_PARAD</name>
<evidence type="ECO:0000313" key="8">
    <source>
        <dbReference type="EMBL" id="PON45515.1"/>
    </source>
</evidence>
<evidence type="ECO:0000256" key="2">
    <source>
        <dbReference type="ARBA" id="ARBA00022692"/>
    </source>
</evidence>
<feature type="transmembrane region" description="Helical" evidence="6">
    <location>
        <begin position="188"/>
        <end position="214"/>
    </location>
</feature>
<keyword evidence="8" id="KW-0547">Nucleotide-binding</keyword>
<evidence type="ECO:0000256" key="3">
    <source>
        <dbReference type="ARBA" id="ARBA00022989"/>
    </source>
</evidence>
<feature type="transmembrane region" description="Helical" evidence="6">
    <location>
        <begin position="464"/>
        <end position="487"/>
    </location>
</feature>
<feature type="domain" description="ABC transmembrane type-1" evidence="7">
    <location>
        <begin position="423"/>
        <end position="498"/>
    </location>
</feature>
<dbReference type="InterPro" id="IPR039421">
    <property type="entry name" value="Type_1_exporter"/>
</dbReference>
<gene>
    <name evidence="8" type="ORF">PanWU01x14_258780</name>
</gene>
<evidence type="ECO:0000256" key="4">
    <source>
        <dbReference type="ARBA" id="ARBA00023136"/>
    </source>
</evidence>
<dbReference type="InterPro" id="IPR036640">
    <property type="entry name" value="ABC1_TM_sf"/>
</dbReference>
<reference evidence="9" key="1">
    <citation type="submission" date="2016-06" db="EMBL/GenBank/DDBJ databases">
        <title>Parallel loss of symbiosis genes in relatives of nitrogen-fixing non-legume Parasponia.</title>
        <authorList>
            <person name="Van Velzen R."/>
            <person name="Holmer R."/>
            <person name="Bu F."/>
            <person name="Rutten L."/>
            <person name="Van Zeijl A."/>
            <person name="Liu W."/>
            <person name="Santuari L."/>
            <person name="Cao Q."/>
            <person name="Sharma T."/>
            <person name="Shen D."/>
            <person name="Roswanjaya Y."/>
            <person name="Wardhani T."/>
            <person name="Kalhor M.S."/>
            <person name="Jansen J."/>
            <person name="Van den Hoogen J."/>
            <person name="Gungor B."/>
            <person name="Hartog M."/>
            <person name="Hontelez J."/>
            <person name="Verver J."/>
            <person name="Yang W.-C."/>
            <person name="Schijlen E."/>
            <person name="Repin R."/>
            <person name="Schilthuizen M."/>
            <person name="Schranz E."/>
            <person name="Heidstra R."/>
            <person name="Miyata K."/>
            <person name="Fedorova E."/>
            <person name="Kohlen W."/>
            <person name="Bisseling T."/>
            <person name="Smit S."/>
            <person name="Geurts R."/>
        </authorList>
    </citation>
    <scope>NUCLEOTIDE SEQUENCE [LARGE SCALE GENOMIC DNA]</scope>
    <source>
        <strain evidence="9">cv. WU1-14</strain>
    </source>
</reference>
<dbReference type="Gene3D" id="3.40.50.300">
    <property type="entry name" value="P-loop containing nucleotide triphosphate hydrolases"/>
    <property type="match status" value="1"/>
</dbReference>
<feature type="region of interest" description="Disordered" evidence="5">
    <location>
        <begin position="1"/>
        <end position="33"/>
    </location>
</feature>
<feature type="compositionally biased region" description="Basic and acidic residues" evidence="5">
    <location>
        <begin position="10"/>
        <end position="19"/>
    </location>
</feature>
<dbReference type="Pfam" id="PF00005">
    <property type="entry name" value="ABC_tran"/>
    <property type="match status" value="1"/>
</dbReference>
<dbReference type="STRING" id="3476.A0A2P5B9P2"/>
<dbReference type="PROSITE" id="PS50929">
    <property type="entry name" value="ABC_TM1F"/>
    <property type="match status" value="2"/>
</dbReference>
<dbReference type="Proteomes" id="UP000237105">
    <property type="component" value="Unassembled WGS sequence"/>
</dbReference>
<proteinExistence type="predicted"/>
<protein>
    <submittedName>
        <fullName evidence="8">ATP-binding cassette containing protein</fullName>
    </submittedName>
</protein>
<dbReference type="PANTHER" id="PTHR24222">
    <property type="entry name" value="ABC TRANSPORTER B FAMILY"/>
    <property type="match status" value="1"/>
</dbReference>
<evidence type="ECO:0000256" key="1">
    <source>
        <dbReference type="ARBA" id="ARBA00004141"/>
    </source>
</evidence>
<keyword evidence="2 6" id="KW-0812">Transmembrane</keyword>
<dbReference type="GO" id="GO:0005524">
    <property type="term" value="F:ATP binding"/>
    <property type="evidence" value="ECO:0007669"/>
    <property type="project" value="UniProtKB-KW"/>
</dbReference>
<accession>A0A2P5B9P2</accession>
<dbReference type="InterPro" id="IPR011527">
    <property type="entry name" value="ABC1_TM_dom"/>
</dbReference>
<comment type="caution">
    <text evidence="8">The sequence shown here is derived from an EMBL/GenBank/DDBJ whole genome shotgun (WGS) entry which is preliminary data.</text>
</comment>
<dbReference type="PANTHER" id="PTHR24222:SF63">
    <property type="entry name" value="ATP BINDING CASSETTE SUBFAMILY B"/>
    <property type="match status" value="1"/>
</dbReference>
<dbReference type="SUPFAM" id="SSF90123">
    <property type="entry name" value="ABC transporter transmembrane region"/>
    <property type="match status" value="2"/>
</dbReference>
<evidence type="ECO:0000256" key="5">
    <source>
        <dbReference type="SAM" id="MobiDB-lite"/>
    </source>
</evidence>
<dbReference type="SUPFAM" id="SSF52540">
    <property type="entry name" value="P-loop containing nucleoside triphosphate hydrolases"/>
    <property type="match status" value="1"/>
</dbReference>
<feature type="transmembrane region" description="Helical" evidence="6">
    <location>
        <begin position="58"/>
        <end position="85"/>
    </location>
</feature>
<dbReference type="InterPro" id="IPR027417">
    <property type="entry name" value="P-loop_NTPase"/>
</dbReference>
<dbReference type="Pfam" id="PF00664">
    <property type="entry name" value="ABC_membrane"/>
    <property type="match status" value="2"/>
</dbReference>
<dbReference type="AlphaFoldDB" id="A0A2P5B9P2"/>
<dbReference type="EMBL" id="JXTB01000329">
    <property type="protein sequence ID" value="PON45515.1"/>
    <property type="molecule type" value="Genomic_DNA"/>
</dbReference>
<keyword evidence="4 6" id="KW-0472">Membrane</keyword>
<feature type="domain" description="ABC transmembrane type-1" evidence="7">
    <location>
        <begin position="64"/>
        <end position="219"/>
    </location>
</feature>
<sequence length="498" mass="53317">MAVENGLDGNTKRGEESAKKSSNANGFLQVNEEEVQEDKKTKTAGFHKLFSFADSIDVLWMIRGTIGAIANGLCMPIMTILFGQLTDAFGNNQYNKDIVHVVSKVSLKFIYLAMGAAGAAFLRKGGLLDGHRGETEAARIRSLYLETILRQDVAFFDKETNTGEIVGRMSGDTVLIEDAMGEKLVSTFLGGIVIAFIRGWLLTLVLASSIPLLVVSGAVASFTGEKQVISNYSKCLEKSNRSGVHEGWAAGLGLGMLCFGYMVRCKVDIGKGLHWWCGIAVLTGSMSLGQASPCISAFAAGQAAAHPTRLSELILDGFDLKVPSGTTAALVGQSGSGKSTVITLIEGFYDPQAGEVLIDGINLKDFQQKWIREKIGLVSQEPVLFSCSIVDNILYGKENASMGEIRAVVELANAATFIDKLPQIAKDAIGSIRTVTSFCAQVKVMELYKKICEGPVKTGIKQGLINGIGFALSFFLMFCVYATSFYAGAQLVVDGKAT</sequence>
<dbReference type="GO" id="GO:0016887">
    <property type="term" value="F:ATP hydrolysis activity"/>
    <property type="evidence" value="ECO:0007669"/>
    <property type="project" value="InterPro"/>
</dbReference>
<dbReference type="CDD" id="cd18577">
    <property type="entry name" value="ABC_6TM_Pgp_ABCB1_D1_like"/>
    <property type="match status" value="1"/>
</dbReference>
<evidence type="ECO:0000313" key="9">
    <source>
        <dbReference type="Proteomes" id="UP000237105"/>
    </source>
</evidence>
<dbReference type="OrthoDB" id="6500128at2759"/>
<keyword evidence="8" id="KW-0067">ATP-binding</keyword>